<proteinExistence type="predicted"/>
<feature type="domain" description="Helix-hairpin-helix DNA-binding motif class 1" evidence="3">
    <location>
        <begin position="202"/>
        <end position="221"/>
    </location>
</feature>
<feature type="region of interest" description="Disordered" evidence="1">
    <location>
        <begin position="141"/>
        <end position="166"/>
    </location>
</feature>
<reference evidence="4 6" key="1">
    <citation type="submission" date="2016-09" db="EMBL/GenBank/DDBJ databases">
        <title>Genome Sequence of the Lactobacillus fermentum strain NCC2970 (CNCM I-5068).</title>
        <authorList>
            <person name="Barretto C."/>
            <person name="Ngom-Bru C."/>
            <person name="Genevaz A."/>
            <person name="Fournier C."/>
            <person name="Moine D."/>
            <person name="Kassam M."/>
            <person name="Iltis A."/>
            <person name="Sagory-Zalkind P."/>
            <person name="Faucherand G."/>
            <person name="Descombes P."/>
            <person name="Duboux S."/>
        </authorList>
    </citation>
    <scope>NUCLEOTIDE SEQUENCE [LARGE SCALE GENOMIC DNA]</scope>
    <source>
        <strain evidence="4 6">NCC2970</strain>
    </source>
</reference>
<keyword evidence="2" id="KW-0472">Membrane</keyword>
<feature type="transmembrane region" description="Helical" evidence="2">
    <location>
        <begin position="21"/>
        <end position="37"/>
    </location>
</feature>
<organism evidence="5 7">
    <name type="scientific">Limosilactobacillus fermentum</name>
    <name type="common">Lactobacillus fermentum</name>
    <dbReference type="NCBI Taxonomy" id="1613"/>
    <lineage>
        <taxon>Bacteria</taxon>
        <taxon>Bacillati</taxon>
        <taxon>Bacillota</taxon>
        <taxon>Bacilli</taxon>
        <taxon>Lactobacillales</taxon>
        <taxon>Lactobacillaceae</taxon>
        <taxon>Limosilactobacillus</taxon>
    </lineage>
</organism>
<keyword evidence="2" id="KW-1133">Transmembrane helix</keyword>
<dbReference type="EMBL" id="CP017151">
    <property type="protein sequence ID" value="AOR74926.1"/>
    <property type="molecule type" value="Genomic_DNA"/>
</dbReference>
<dbReference type="Gene3D" id="1.10.150.280">
    <property type="entry name" value="AF1531-like domain"/>
    <property type="match status" value="1"/>
</dbReference>
<dbReference type="GO" id="GO:0006281">
    <property type="term" value="P:DNA repair"/>
    <property type="evidence" value="ECO:0007669"/>
    <property type="project" value="InterPro"/>
</dbReference>
<dbReference type="Pfam" id="PF10531">
    <property type="entry name" value="SLBB"/>
    <property type="match status" value="1"/>
</dbReference>
<dbReference type="PANTHER" id="PTHR21180">
    <property type="entry name" value="ENDONUCLEASE/EXONUCLEASE/PHOSPHATASE FAMILY DOMAIN-CONTAINING PROTEIN 1"/>
    <property type="match status" value="1"/>
</dbReference>
<keyword evidence="2" id="KW-0812">Transmembrane</keyword>
<dbReference type="InterPro" id="IPR051675">
    <property type="entry name" value="Endo/Exo/Phosphatase_dom_1"/>
</dbReference>
<sequence>MTVEKLVEQLQALWEEHRSQIYVVIGLVLAVGFWWWHTHQPVTDAVGATSQSSAYSATSAVTSSLATSTENGSGRVWVDVKGAVNKPGVYHLKKGARVQEAIAAAGSQTSLADLNQVNLAKELQDQQVVYVPAQGEKVADATTATTGTTDATSATSQSGQGDSVNLNTATKEQLQTIDGIGDKKADKIIAYRQEHGGFKTVEDLKNVDGFGDKTVAKIKDRLAV</sequence>
<name>A0A0F4HDF1_LIMFE</name>
<dbReference type="GO" id="GO:0015628">
    <property type="term" value="P:protein secretion by the type II secretion system"/>
    <property type="evidence" value="ECO:0007669"/>
    <property type="project" value="TreeGrafter"/>
</dbReference>
<dbReference type="InterPro" id="IPR010994">
    <property type="entry name" value="RuvA_2-like"/>
</dbReference>
<protein>
    <submittedName>
        <fullName evidence="5">Competence protein</fullName>
    </submittedName>
</protein>
<evidence type="ECO:0000313" key="7">
    <source>
        <dbReference type="Proteomes" id="UP000466799"/>
    </source>
</evidence>
<dbReference type="GO" id="GO:0003677">
    <property type="term" value="F:DNA binding"/>
    <property type="evidence" value="ECO:0007669"/>
    <property type="project" value="InterPro"/>
</dbReference>
<dbReference type="PATRIC" id="fig|1613.112.peg.1542"/>
<dbReference type="EMBL" id="WHJL01000143">
    <property type="protein sequence ID" value="MPQ36234.1"/>
    <property type="molecule type" value="Genomic_DNA"/>
</dbReference>
<evidence type="ECO:0000313" key="5">
    <source>
        <dbReference type="EMBL" id="MPQ36234.1"/>
    </source>
</evidence>
<dbReference type="InterPro" id="IPR019554">
    <property type="entry name" value="Soluble_ligand-bd"/>
</dbReference>
<gene>
    <name evidence="5" type="ORF">GC247_10355</name>
    <name evidence="4" type="ORF">LACFE_CDS1476</name>
</gene>
<dbReference type="AlphaFoldDB" id="A0A0F4HDF1"/>
<dbReference type="PANTHER" id="PTHR21180:SF32">
    <property type="entry name" value="ENDONUCLEASE_EXONUCLEASE_PHOSPHATASE FAMILY DOMAIN-CONTAINING PROTEIN 1"/>
    <property type="match status" value="1"/>
</dbReference>
<dbReference type="Proteomes" id="UP000466799">
    <property type="component" value="Unassembled WGS sequence"/>
</dbReference>
<dbReference type="SMART" id="SM00278">
    <property type="entry name" value="HhH1"/>
    <property type="match status" value="2"/>
</dbReference>
<evidence type="ECO:0000259" key="3">
    <source>
        <dbReference type="SMART" id="SM00278"/>
    </source>
</evidence>
<dbReference type="InterPro" id="IPR003583">
    <property type="entry name" value="Hlx-hairpin-Hlx_DNA-bd_motif"/>
</dbReference>
<dbReference type="GO" id="GO:0015627">
    <property type="term" value="C:type II protein secretion system complex"/>
    <property type="evidence" value="ECO:0007669"/>
    <property type="project" value="TreeGrafter"/>
</dbReference>
<evidence type="ECO:0000313" key="4">
    <source>
        <dbReference type="EMBL" id="AOR74926.1"/>
    </source>
</evidence>
<reference evidence="5 7" key="2">
    <citation type="submission" date="2019-10" db="EMBL/GenBank/DDBJ databases">
        <title>Genome Sequencing and assembly of Lactobacillus fermentum I2, a lactic acid bacteria.</title>
        <authorList>
            <person name="Lopes L.S."/>
            <person name="Persinoti G.F."/>
            <person name="Riano-Pachon D.M."/>
            <person name="Labate C.A."/>
        </authorList>
    </citation>
    <scope>NUCLEOTIDE SEQUENCE [LARGE SCALE GENOMIC DNA]</scope>
    <source>
        <strain evidence="5 7">I2</strain>
    </source>
</reference>
<dbReference type="Proteomes" id="UP000094714">
    <property type="component" value="Chromosome"/>
</dbReference>
<feature type="compositionally biased region" description="Low complexity" evidence="1">
    <location>
        <begin position="141"/>
        <end position="160"/>
    </location>
</feature>
<evidence type="ECO:0000256" key="1">
    <source>
        <dbReference type="SAM" id="MobiDB-lite"/>
    </source>
</evidence>
<accession>A0A0F4HDF1</accession>
<dbReference type="InterPro" id="IPR004509">
    <property type="entry name" value="Competence_ComEA_HhH"/>
</dbReference>
<evidence type="ECO:0000256" key="2">
    <source>
        <dbReference type="SAM" id="Phobius"/>
    </source>
</evidence>
<evidence type="ECO:0000313" key="6">
    <source>
        <dbReference type="Proteomes" id="UP000094714"/>
    </source>
</evidence>
<feature type="domain" description="Helix-hairpin-helix DNA-binding motif class 1" evidence="3">
    <location>
        <begin position="172"/>
        <end position="191"/>
    </location>
</feature>
<dbReference type="Pfam" id="PF12836">
    <property type="entry name" value="HHH_3"/>
    <property type="match status" value="1"/>
</dbReference>
<dbReference type="NCBIfam" id="TIGR00426">
    <property type="entry name" value="competence protein ComEA helix-hairpin-helix repeat region"/>
    <property type="match status" value="1"/>
</dbReference>
<dbReference type="SUPFAM" id="SSF47781">
    <property type="entry name" value="RuvA domain 2-like"/>
    <property type="match status" value="1"/>
</dbReference>